<feature type="binding site" evidence="5">
    <location>
        <position position="148"/>
    </location>
    <ligand>
        <name>S-adenosyl-L-methionine</name>
        <dbReference type="ChEBI" id="CHEBI:59789"/>
    </ligand>
</feature>
<accession>A0A8J6NCV3</accession>
<evidence type="ECO:0000259" key="6">
    <source>
        <dbReference type="Pfam" id="PF05175"/>
    </source>
</evidence>
<dbReference type="NCBIfam" id="TIGR03534">
    <property type="entry name" value="RF_mod_PrmC"/>
    <property type="match status" value="1"/>
</dbReference>
<name>A0A8J6NCV3_9BACT</name>
<organism evidence="8 9">
    <name type="scientific">Candidatus Desulfobia pelagia</name>
    <dbReference type="NCBI Taxonomy" id="2841692"/>
    <lineage>
        <taxon>Bacteria</taxon>
        <taxon>Pseudomonadati</taxon>
        <taxon>Thermodesulfobacteriota</taxon>
        <taxon>Desulfobulbia</taxon>
        <taxon>Desulfobulbales</taxon>
        <taxon>Desulfobulbaceae</taxon>
        <taxon>Candidatus Desulfobia</taxon>
    </lineage>
</organism>
<dbReference type="InterPro" id="IPR050320">
    <property type="entry name" value="N5-glutamine_MTase"/>
</dbReference>
<dbReference type="NCBIfam" id="TIGR00536">
    <property type="entry name" value="hemK_fam"/>
    <property type="match status" value="1"/>
</dbReference>
<evidence type="ECO:0000313" key="9">
    <source>
        <dbReference type="Proteomes" id="UP000614424"/>
    </source>
</evidence>
<reference evidence="8 9" key="1">
    <citation type="submission" date="2020-08" db="EMBL/GenBank/DDBJ databases">
        <title>Bridging the membrane lipid divide: bacteria of the FCB group superphylum have the potential to synthesize archaeal ether lipids.</title>
        <authorList>
            <person name="Villanueva L."/>
            <person name="Von Meijenfeldt F.A.B."/>
            <person name="Westbye A.B."/>
            <person name="Yadav S."/>
            <person name="Hopmans E.C."/>
            <person name="Dutilh B.E."/>
            <person name="Sinninghe Damste J.S."/>
        </authorList>
    </citation>
    <scope>NUCLEOTIDE SEQUENCE [LARGE SCALE GENOMIC DNA]</scope>
    <source>
        <strain evidence="8">NIOZ-UU47</strain>
    </source>
</reference>
<dbReference type="Pfam" id="PF17827">
    <property type="entry name" value="PrmC_N"/>
    <property type="match status" value="1"/>
</dbReference>
<dbReference type="InterPro" id="IPR002052">
    <property type="entry name" value="DNA_methylase_N6_adenine_CS"/>
</dbReference>
<sequence length="292" mass="32895">MKTLDLYQSSLRRLKEEGVPDAEIEASLLLGHVLNLSRAQLFLSENEIPPHLVREFEKILARRLLREPFAYIAGEQEFWSLPFHVSKDVLIPRPETEILLEVILQVLQGDDRNVDTVPFLVLDMGTGSGVISVVLAKELQRSSICSVDLSLDAQKIAFQNAVRHGVDDRIHFVNSNWLGGIRLEPLFDLVVSNPPYVASETFPGLQPEVQQYEPRLALDGGEDGMEQIHVFAPLVADILKPEGRFFMEIGADQGEMVMDLFESLGSFDSLVIYDDYAGLPRIFHARRIYTAH</sequence>
<dbReference type="InterPro" id="IPR029063">
    <property type="entry name" value="SAM-dependent_MTases_sf"/>
</dbReference>
<feature type="binding site" evidence="5">
    <location>
        <begin position="193"/>
        <end position="196"/>
    </location>
    <ligand>
        <name>substrate</name>
    </ligand>
</feature>
<dbReference type="InterPro" id="IPR007848">
    <property type="entry name" value="Small_mtfrase_dom"/>
</dbReference>
<feature type="binding site" evidence="5">
    <location>
        <position position="177"/>
    </location>
    <ligand>
        <name>S-adenosyl-L-methionine</name>
        <dbReference type="ChEBI" id="CHEBI:59789"/>
    </ligand>
</feature>
<gene>
    <name evidence="5 8" type="primary">prmC</name>
    <name evidence="8" type="ORF">H8E41_04110</name>
</gene>
<dbReference type="AlphaFoldDB" id="A0A8J6NCV3"/>
<dbReference type="Pfam" id="PF05175">
    <property type="entry name" value="MTS"/>
    <property type="match status" value="1"/>
</dbReference>
<evidence type="ECO:0000259" key="7">
    <source>
        <dbReference type="Pfam" id="PF17827"/>
    </source>
</evidence>
<feature type="binding site" evidence="5">
    <location>
        <position position="193"/>
    </location>
    <ligand>
        <name>S-adenosyl-L-methionine</name>
        <dbReference type="ChEBI" id="CHEBI:59789"/>
    </ligand>
</feature>
<comment type="function">
    <text evidence="5">Methylates the class 1 translation termination release factors RF1/PrfA and RF2/PrfB on the glutamine residue of the universally conserved GGQ motif.</text>
</comment>
<dbReference type="InterPro" id="IPR019874">
    <property type="entry name" value="RF_methyltr_PrmC"/>
</dbReference>
<dbReference type="SUPFAM" id="SSF53335">
    <property type="entry name" value="S-adenosyl-L-methionine-dependent methyltransferases"/>
    <property type="match status" value="1"/>
</dbReference>
<feature type="binding site" evidence="5">
    <location>
        <begin position="125"/>
        <end position="129"/>
    </location>
    <ligand>
        <name>S-adenosyl-L-methionine</name>
        <dbReference type="ChEBI" id="CHEBI:59789"/>
    </ligand>
</feature>
<proteinExistence type="inferred from homology"/>
<dbReference type="Proteomes" id="UP000614424">
    <property type="component" value="Unassembled WGS sequence"/>
</dbReference>
<dbReference type="GO" id="GO:0032259">
    <property type="term" value="P:methylation"/>
    <property type="evidence" value="ECO:0007669"/>
    <property type="project" value="UniProtKB-KW"/>
</dbReference>
<dbReference type="InterPro" id="IPR004556">
    <property type="entry name" value="HemK-like"/>
</dbReference>
<evidence type="ECO:0000313" key="8">
    <source>
        <dbReference type="EMBL" id="MBC8317065.1"/>
    </source>
</evidence>
<dbReference type="EC" id="2.1.1.297" evidence="5"/>
<dbReference type="HAMAP" id="MF_02126">
    <property type="entry name" value="RF_methyltr_PrmC"/>
    <property type="match status" value="1"/>
</dbReference>
<dbReference type="CDD" id="cd02440">
    <property type="entry name" value="AdoMet_MTases"/>
    <property type="match status" value="1"/>
</dbReference>
<dbReference type="EMBL" id="JACNJZ010000068">
    <property type="protein sequence ID" value="MBC8317065.1"/>
    <property type="molecule type" value="Genomic_DNA"/>
</dbReference>
<keyword evidence="2 5" id="KW-0808">Transferase</keyword>
<comment type="similarity">
    <text evidence="5">Belongs to the protein N5-glutamine methyltransferase family. PrmC subfamily.</text>
</comment>
<dbReference type="InterPro" id="IPR040758">
    <property type="entry name" value="PrmC_N"/>
</dbReference>
<evidence type="ECO:0000256" key="3">
    <source>
        <dbReference type="ARBA" id="ARBA00022691"/>
    </source>
</evidence>
<comment type="caution">
    <text evidence="8">The sequence shown here is derived from an EMBL/GenBank/DDBJ whole genome shotgun (WGS) entry which is preliminary data.</text>
</comment>
<dbReference type="GO" id="GO:0102559">
    <property type="term" value="F:peptide chain release factor N(5)-glutamine methyltransferase activity"/>
    <property type="evidence" value="ECO:0007669"/>
    <property type="project" value="UniProtKB-EC"/>
</dbReference>
<protein>
    <recommendedName>
        <fullName evidence="5">Release factor glutamine methyltransferase</fullName>
        <shortName evidence="5">RF MTase</shortName>
        <ecNumber evidence="5">2.1.1.297</ecNumber>
    </recommendedName>
    <alternativeName>
        <fullName evidence="5">N5-glutamine methyltransferase PrmC</fullName>
    </alternativeName>
    <alternativeName>
        <fullName evidence="5">Protein-(glutamine-N5) MTase PrmC</fullName>
    </alternativeName>
    <alternativeName>
        <fullName evidence="5">Protein-glutamine N-methyltransferase PrmC</fullName>
    </alternativeName>
</protein>
<evidence type="ECO:0000256" key="4">
    <source>
        <dbReference type="ARBA" id="ARBA00048391"/>
    </source>
</evidence>
<dbReference type="PANTHER" id="PTHR18895:SF74">
    <property type="entry name" value="MTRF1L RELEASE FACTOR GLUTAMINE METHYLTRANSFERASE"/>
    <property type="match status" value="1"/>
</dbReference>
<dbReference type="Gene3D" id="1.10.8.10">
    <property type="entry name" value="DNA helicase RuvA subunit, C-terminal domain"/>
    <property type="match status" value="1"/>
</dbReference>
<evidence type="ECO:0000256" key="5">
    <source>
        <dbReference type="HAMAP-Rule" id="MF_02126"/>
    </source>
</evidence>
<comment type="catalytic activity">
    <reaction evidence="4 5">
        <text>L-glutaminyl-[peptide chain release factor] + S-adenosyl-L-methionine = N(5)-methyl-L-glutaminyl-[peptide chain release factor] + S-adenosyl-L-homocysteine + H(+)</text>
        <dbReference type="Rhea" id="RHEA:42896"/>
        <dbReference type="Rhea" id="RHEA-COMP:10271"/>
        <dbReference type="Rhea" id="RHEA-COMP:10272"/>
        <dbReference type="ChEBI" id="CHEBI:15378"/>
        <dbReference type="ChEBI" id="CHEBI:30011"/>
        <dbReference type="ChEBI" id="CHEBI:57856"/>
        <dbReference type="ChEBI" id="CHEBI:59789"/>
        <dbReference type="ChEBI" id="CHEBI:61891"/>
        <dbReference type="EC" id="2.1.1.297"/>
    </reaction>
</comment>
<dbReference type="PANTHER" id="PTHR18895">
    <property type="entry name" value="HEMK METHYLTRANSFERASE"/>
    <property type="match status" value="1"/>
</dbReference>
<evidence type="ECO:0000256" key="2">
    <source>
        <dbReference type="ARBA" id="ARBA00022679"/>
    </source>
</evidence>
<feature type="domain" description="Release factor glutamine methyltransferase N-terminal" evidence="7">
    <location>
        <begin position="6"/>
        <end position="74"/>
    </location>
</feature>
<dbReference type="PROSITE" id="PS00092">
    <property type="entry name" value="N6_MTASE"/>
    <property type="match status" value="1"/>
</dbReference>
<feature type="domain" description="Methyltransferase small" evidence="6">
    <location>
        <begin position="121"/>
        <end position="199"/>
    </location>
</feature>
<keyword evidence="1 5" id="KW-0489">Methyltransferase</keyword>
<evidence type="ECO:0000256" key="1">
    <source>
        <dbReference type="ARBA" id="ARBA00022603"/>
    </source>
</evidence>
<dbReference type="GO" id="GO:0003676">
    <property type="term" value="F:nucleic acid binding"/>
    <property type="evidence" value="ECO:0007669"/>
    <property type="project" value="InterPro"/>
</dbReference>
<dbReference type="Gene3D" id="3.40.50.150">
    <property type="entry name" value="Vaccinia Virus protein VP39"/>
    <property type="match status" value="1"/>
</dbReference>
<keyword evidence="3 5" id="KW-0949">S-adenosyl-L-methionine</keyword>